<reference evidence="5 6" key="1">
    <citation type="submission" date="2016-11" db="EMBL/GenBank/DDBJ databases">
        <authorList>
            <person name="Jaros S."/>
            <person name="Januszkiewicz K."/>
            <person name="Wedrychowicz H."/>
        </authorList>
    </citation>
    <scope>NUCLEOTIDE SEQUENCE [LARGE SCALE GENOMIC DNA]</scope>
    <source>
        <strain evidence="5 6">GAS242</strain>
    </source>
</reference>
<evidence type="ECO:0000259" key="4">
    <source>
        <dbReference type="Pfam" id="PF19078"/>
    </source>
</evidence>
<dbReference type="InterPro" id="IPR006860">
    <property type="entry name" value="FecR"/>
</dbReference>
<dbReference type="NCBIfam" id="NF033510">
    <property type="entry name" value="Ca_tandemer"/>
    <property type="match status" value="22"/>
</dbReference>
<organism evidence="5 6">
    <name type="scientific">Bradyrhizobium erythrophlei</name>
    <dbReference type="NCBI Taxonomy" id="1437360"/>
    <lineage>
        <taxon>Bacteria</taxon>
        <taxon>Pseudomonadati</taxon>
        <taxon>Pseudomonadota</taxon>
        <taxon>Alphaproteobacteria</taxon>
        <taxon>Hyphomicrobiales</taxon>
        <taxon>Nitrobacteraceae</taxon>
        <taxon>Bradyrhizobium</taxon>
    </lineage>
</organism>
<dbReference type="Pfam" id="PF19077">
    <property type="entry name" value="Big_13"/>
    <property type="match status" value="8"/>
</dbReference>
<evidence type="ECO:0000313" key="6">
    <source>
        <dbReference type="Proteomes" id="UP000190675"/>
    </source>
</evidence>
<accession>A0A1M5JY31</accession>
<dbReference type="SUPFAM" id="SSF51120">
    <property type="entry name" value="beta-Roll"/>
    <property type="match status" value="1"/>
</dbReference>
<feature type="compositionally biased region" description="Low complexity" evidence="1">
    <location>
        <begin position="340"/>
        <end position="354"/>
    </location>
</feature>
<feature type="domain" description="Bacterial Ig-like" evidence="3">
    <location>
        <begin position="941"/>
        <end position="1045"/>
    </location>
</feature>
<feature type="domain" description="Bacterial Ig-like" evidence="3">
    <location>
        <begin position="1409"/>
        <end position="1500"/>
    </location>
</feature>
<feature type="domain" description="Bacterial Ig-like" evidence="3">
    <location>
        <begin position="1681"/>
        <end position="1772"/>
    </location>
</feature>
<feature type="region of interest" description="Disordered" evidence="1">
    <location>
        <begin position="318"/>
        <end position="361"/>
    </location>
</feature>
<evidence type="ECO:0000259" key="3">
    <source>
        <dbReference type="Pfam" id="PF19077"/>
    </source>
</evidence>
<dbReference type="InterPro" id="IPR011049">
    <property type="entry name" value="Serralysin-like_metalloprot_C"/>
</dbReference>
<name>A0A1M5JY31_9BRAD</name>
<feature type="domain" description="Bacterial Ig-like" evidence="3">
    <location>
        <begin position="2314"/>
        <end position="2405"/>
    </location>
</feature>
<feature type="domain" description="Bacterial Ig-like" evidence="3">
    <location>
        <begin position="1137"/>
        <end position="1228"/>
    </location>
</feature>
<gene>
    <name evidence="5" type="ORF">SAMN05444169_2551</name>
</gene>
<feature type="domain" description="Bacterial Ig-like" evidence="3">
    <location>
        <begin position="661"/>
        <end position="730"/>
    </location>
</feature>
<protein>
    <submittedName>
        <fullName evidence="5">FecR family protein</fullName>
    </submittedName>
</protein>
<proteinExistence type="predicted"/>
<feature type="domain" description="Bacterial Ig-like" evidence="3">
    <location>
        <begin position="2042"/>
        <end position="2133"/>
    </location>
</feature>
<sequence length="5301" mass="512396">MNYTGRFSPGASDVESVRFDFGSLPDHGHSGTFKVPDAHLLFSGDYLRSGSDLIISDHLHRVVLPDYFHGDKRPLLVSPDGAPLDANVIDALTGYTHYAQAAGAAGKVVGHVVKMTGSASIVRNGVTIVLNNGDAVYQTDVVQTGSNSTLGLVLVDGTTFNLTANARLMLNDLTYDPTSTSNTALFTLVQGAASFVAGQVAKTGDMKVGTPVATIGIRGTAVILDISSTDGTVGISVVDQQDGQVHAVQVFKCVSTGVPGAACTAGDLIGTVTSNGPSLTLTPAANFQVVAQENSKTAAQVGQEFNAFQQVLSTYDAGKQLVPNTPPPSDGKRGDANPQSTTKSASAGSSTPPGDTNSTQIITTPVSTAQHLDADTEPNVVVTPLSSPSVNPTQSPSLLQAPFIQAPIIQPLPTIVAITSPVAAGNIINQSAISAGFIISGTATAGNVPVNGQTATVAIVDSSNVVKYTYTTTVTNGAWSVKVPAAQALALADGNYSIQATVLDTTGSTTTTVTQTITVDTVPPTVTISTTDTTTNQPTQKISGHVTTTEAAAGGTVTLYDTVNGVTTQVGTAAVGSGGAWSTSVTLSGNGTHSIVAKDTDVAGNTGASTPVVFALNTAAPTIAITTPVAGDNIINKVEAAAGVTISGTATAGSGGAAVNGQAATIAIVDSTNAVKDAYAATVTGGVWSVNVTAAQALALADGSYSIKANVSDTAGNSSTTAALTITLDTTAPSGGPPVLTAASDSGTSHTDGITDVTAPTFAVALNPTVAAGDTVKLLLGGSPLAHPVTHTVTAADITAGSVSLKVTAGDLGADGSKSITAQFTDLAGNSSTTSADVITLDTTAPVVAIGNTGGPTNQPSLSLTGTIAGADAGTTIAIFDGTTQVGVGTISGGTWSASVTLSSGSNVLTAHVTDAAGNTNTSSAVTYTLSTTAPTGGTPVLTAASDSGTSHADDVTNVTAPTFTVALGSTVVAGDTVQLLLGGSPLAHPVTHTVTAADITAGSVSLTVTAGDLGADGSKQIAAQFSDSFGNSSTTAALGVTLDTIAPAVAITSGGGPVNQAAQTISGTGEAGTTINLFDNGSLLQLPTVTVGQNGLWSASVTLANGSNSLTASDTDAAGNAGSSSAVTYTLSTVGPTVTESLSIDSGTSSSDRITSNDALTGTGLANTVVHFTVDGSPIATTVTANAQGNWSFTPTGLADGPHTIVASQTDGFGNTGTASLSFTLDTTVPAVAITTIEGGDNLINAAEAAGGIQIGGTAEIGSTLTVNGAAVTVDGTGHWTTSVTPAGQGALAVTAIATDAAGNSSSTTTNLTVDTIAPAVAITSGGGPVNQAAQTISGTGEAGTTINLFDNGSLLQLPTVTVGQNGLWSASVTLANGSNSLTASDTDAAGNAGTSSAVTYTLSTVGPTVTESLSIDSGTSSSDRITSNDALTGTGLANTVVHFTVDGSPIATTVTANAQGNWSFTPTGLADGPHTIVASQTDGFGNTGTASLSFTLDTTVPAVAITTIEGGDNLINAAEAAGGIQIGGTAEIGSTLTVNGAAVTVDGTGHWTTSVTPAGQGALAVTAIATDAAGNSSTTSTTLTVDTIAPAVAITSGGGPVNQAAQTISGTGEAGTTINLFDNGSLLQLPTVTVGQNGLWSASVTLANGSNSLTASDTDAAGNAGSSSAVTYTLSTVGPTVTESLSIDSGTSSSDRITSNDALTGTGLANTVVHFTVDGSPIATTVTANAQGNWSFTPTGLADGPHTIVASQTDGFGNTGTASLSFTLDTTVPAVAITTIEGGDNLINAAEAAGGIQIGGTAEIGSTLTVNGAAVTVDGTGHWTTSVTPAGQGALAVTAIAIDAAGNSSTTTTNLTVDTIAPAVAITTIEGGDNLINAAEAAGGIQIGGTAEIGSTLTVNGAAVTVDGTGHWTTSVTPAGQGALAVTAIATDAAGNSSSTTTNLTVDTIAPAVAITSGGGPVNQAAQTISGTGEAGTTINLFDNGSLLQLPTVTVGQNGLWSASVTLANGSNSLTASDTDAAGNAGTSSAVTYTLSTVGPTVTESLSIDSGTSSSDRITSNDALTGTGLANTVVHFTVDGSPIATTVTANAQGNWSFTPTGLADGPHTIVASQTDGFGNTGTASLSFTLDTTVPAVAITTIEGGDNLINAAEAAGGIQIGGTAEIGSTLTVNGAAVTVDGTGHWTTSVTPAGQGALAVTAIATDAAGNSSTTTTNLTVDTIAPAVAITSGGGPVNQAAQTISGTGEAGTTINLFDNGSLLQLPTVTVGQNGLWSASVTLANGSNSLTASDTDAAGNAGTSSAVTYTLSTIGPTVTESLSIDTGSSSSDRITSNDALTGTGLANTVVHFTVDGSPIATTVTANAQGNWSFTPTGLADGPHTIVASQTDGFGNTGTASLSFTLDTIAPAVAITTIEGGDNIINAAEAAGGIQIGGTAEIGSTLTVNGATVTVDGTGHWTTSVTPVGQGALAVTAVATDAAGNSSSTTTNLTVDTIAPAVAITTIEGGDNLINAAEAAGGIQISGTAEIGSTLTVNGAAVTVDGTGHWTTSVTPAGQGALAVTAIATDAAGNSSTTSTTLTVDTIAPAVAITTIEGGDNLINAAEAAGGIQIGGTAEIGSSLTVNGAAVTVDGTGHWTTSVTPAGQGALAVTAIATDAAGNSSTTTTNLTVDTIAPAVAITTIEGGDNIINAAEAAGGIQIGGTAEIGSSLTVNGSAVTVDGTGHWTTSVTAVGQGALAVTAIATDAAGNSSSTSTTLTVDTIAPAVAITTIEGGDNLINAAEAAGGIQIGGTAEIGSTLTVNGAAVTVDGTGHWTTSVTPAGQGTLAVTAIATDAAGNTATTTTNLTVDTIAPSVAIGIDNSNVTASHNTAAVTFTFSEAPIGFSLADTTATGGTLSNLQQIDATHWTALFTGSSNTQITNASVKVTAASYQDTAGNPGAAGSSPDFSVNTFPNSWSDSNGGSWTDAANWSSGTVPSSATDALITPYGSAPYTITLLPGATAVVKSLTVSDPNATILDEGTLSVLFSLVMSAGFLQVSNGGTLSLGGAAAFTVDFTGTGGNLVLGSSPGFTGTVNAISTADGTVAIGGGGNVTTISADAIDLTALGGTQANPSNLSVVPTGAITGAANGIAVIQNAFGNIAVATSGPVIGQAGRGIFAEESATGVGSVLVGGSGAVTGTGAAYSGIVAEILNAANASDVTVEQTGNISGGYDGIHALTDGNGNVTVITGPNALISGGRFYGIEATSNGTGSISVTTTTNDIVTSGSAGINAYNQATSIPQVGGITTSSITVTAVGTINSGSDLTGSSSRPAGILAGYKGAATTTPNAAVFGNVLVNNSANINAAGGDGIRAYNYGSGNVTVHDLAGTTIVSEDEFGVTASSYSIGNVAVTIAAGDIVNSGSSGVQAINLATAIAAGAASSVSLTANGTISSGTHLTPGGSQPQGISAGYFPGNAGAPNTNVNGSVVIDNFANVTAAAGWGVDAYNYGNGSVTVTDEANTTVSGAQYGIGAYSLSPGSGSVNVNVGTGATISAGKLYGLTGIVASSNNAGNISITTSTGDVINSGGTGISAGNQTTSASAASQISVTTFGIINSGFDMSTGGGQPGGIWAGYTPGGVNTVNSNVHGNVVVDNSAVINAASGVGIGLYNWGAGNLTATLESSSAITARLTGVTAYAQGGGNVSITNHGAITVANGVGISVGTGTGTANSVSGIVSISNTGAIAALGSVNSPVVQINNGSTQSAVFTNSGTVTANLLATGGSNLAIAAYNGGLTVNNTGTISGSVGLATATFNNNSGGIWNVGGSNWFGNGANAINNAGTINIFGTSFFTAAGTLAFNNSLASSVVNVEANAAAFIGGAVTGSGTFTIGDRAELEFASSVAAGQTVSFFDGSGLLTLDNPSNFHGTIAGLAIGDAIELNGVSVASAAINGSVLTVTETNSQTLTYQIAGALAGNTFSVLSGNEIILVPASVVPLTGSSGPLSFTPSTQQLYILSNKTISGGSAAGFNVTSADSTSTDYLTVQINQASSISGLSGSSNGVNLTTTGANIALINAGTISSGTGASGKGINTNSTTGSTDIIDYGNVTGGQFGIDAHTSGVGPLNIVVGGTAIITGTTSYGILAISTLGVLDVSTLPGITINSASSGILAENQGSSVPQANNSSISVSTAGTINSGSTPNTSGSEPAGIVVGFLGGTTSTPTSAVAGNVNVSDSANINAAAGMGIDAFNYGVGNLSVSVSSGATITAVAAGATALGFAQYGIFAFNYEAGNTSVTTASGSTINSGSSGINAANQATAISAAAASTVTVVALGAINSGANLNNSGSTPGGILAGFNPGNASVFNASVAGNVLVEDSGAIVAAAGDGINAYNYGIGNVEVDLGFGASISALVASTSTGRKTPYGIAASNYGPGDVTVITTSGNVIQAGGTGIDISNQAASIAPAAGSVITVSAAGTISSGTILNSSGSQPGGIQAGYSGGTTGGAANTSVNGTVIVNNAANITAAAGWGIDAYNYGNGDVTVNDSAGTTITGAQYGIAAYAESGGTGNVAVNVYSGATINTTSNIGILAFSTDIGNISVITSSGDTINSGGVGINAVNEAAAIPASASSLIVVTAFGTINSGSVVTGTGRLPAGIAASYLGGGTLPTTFPLTAINGDVVVNNFANITAAAGDGIRAFTYGIGNVTVNDFAGTITALDVGTPTDGNGVRNGYGIGINANNEGTGDIHVSTVAGTVIHSGGSGIAAVNMAPAPSTSLISVPSSSEISVLAYGTINSGTIPTAAANSDPAAGILAGYNPNNSDTSNNNVHGNVSIDDYASILAAAGTDGIRADNYGTGTVTIIAEAGATITAGRYGIGAFGYDGGDVSVTNHAYVTGATAAIDALATSAGTVFIDNYGMIAGDVVSSGNATFHNEVGAIWNLAGSSTFTGTSELINDGAIDTTGISGIATSGVLSLANTGVVEVQSGSLGVAAGVTGLGSFTIDTGGLLEFAASLSAGSIITFQGTAATLKLDDVAHFAGSVTGFAFGDTIDLVGISPASVSVGNSGPLQIGYGTGSIALGGNYNPADFTVGADGHGGTDVTWNHQAPVISTSGLTIIQNGNGTMTITGLQVSDSDAAASTETFTMTATTGAAGSGTGVSPSTGSGLLSAINSELGTGITYNPGITPPSTDKVALTVSDGFGATDTVNFVFNLASGPTTPVTLVGTSGKDVILATGNNDALTGGGGADQFVFNKTTGAHTITDFSTINDHIDLTALSSIVTAATLNAWLASNVAPSTTNPADTVISLGSTETITLHNVLATSIHASDFIIHA</sequence>
<evidence type="ECO:0000259" key="2">
    <source>
        <dbReference type="Pfam" id="PF04773"/>
    </source>
</evidence>
<dbReference type="InterPro" id="IPR044048">
    <property type="entry name" value="Big_12"/>
</dbReference>
<dbReference type="InterPro" id="IPR044016">
    <property type="entry name" value="Big_13"/>
</dbReference>
<feature type="domain" description="Bacterial Ig-like" evidence="3">
    <location>
        <begin position="740"/>
        <end position="843"/>
    </location>
</feature>
<evidence type="ECO:0000256" key="1">
    <source>
        <dbReference type="SAM" id="MobiDB-lite"/>
    </source>
</evidence>
<evidence type="ECO:0000313" key="5">
    <source>
        <dbReference type="EMBL" id="SHG45444.1"/>
    </source>
</evidence>
<feature type="domain" description="FecR protein" evidence="2">
    <location>
        <begin position="140"/>
        <end position="238"/>
    </location>
</feature>
<dbReference type="EMBL" id="LT670818">
    <property type="protein sequence ID" value="SHG45444.1"/>
    <property type="molecule type" value="Genomic_DNA"/>
</dbReference>
<dbReference type="Proteomes" id="UP000190675">
    <property type="component" value="Chromosome I"/>
</dbReference>
<feature type="domain" description="Bacterial Ig-like" evidence="4">
    <location>
        <begin position="2849"/>
        <end position="2947"/>
    </location>
</feature>
<dbReference type="InterPro" id="IPR013783">
    <property type="entry name" value="Ig-like_fold"/>
</dbReference>
<dbReference type="Pfam" id="PF04773">
    <property type="entry name" value="FecR"/>
    <property type="match status" value="1"/>
</dbReference>
<dbReference type="Pfam" id="PF19078">
    <property type="entry name" value="Big_12"/>
    <property type="match status" value="1"/>
</dbReference>
<dbReference type="Gene3D" id="2.60.40.10">
    <property type="entry name" value="Immunoglobulins"/>
    <property type="match status" value="26"/>
</dbReference>